<dbReference type="Proteomes" id="UP000295388">
    <property type="component" value="Unassembled WGS sequence"/>
</dbReference>
<keyword evidence="3" id="KW-1185">Reference proteome</keyword>
<organism evidence="2 3">
    <name type="scientific">Kribbella caucasensis</name>
    <dbReference type="NCBI Taxonomy" id="2512215"/>
    <lineage>
        <taxon>Bacteria</taxon>
        <taxon>Bacillati</taxon>
        <taxon>Actinomycetota</taxon>
        <taxon>Actinomycetes</taxon>
        <taxon>Propionibacteriales</taxon>
        <taxon>Kribbellaceae</taxon>
        <taxon>Kribbella</taxon>
    </lineage>
</organism>
<reference evidence="2 3" key="1">
    <citation type="submission" date="2019-03" db="EMBL/GenBank/DDBJ databases">
        <title>Genomic Encyclopedia of Type Strains, Phase III (KMG-III): the genomes of soil and plant-associated and newly described type strains.</title>
        <authorList>
            <person name="Whitman W."/>
        </authorList>
    </citation>
    <scope>NUCLEOTIDE SEQUENCE [LARGE SCALE GENOMIC DNA]</scope>
    <source>
        <strain evidence="2 3">VKM Ac-2527</strain>
    </source>
</reference>
<dbReference type="AlphaFoldDB" id="A0A4R6JJ25"/>
<feature type="signal peptide" evidence="1">
    <location>
        <begin position="1"/>
        <end position="20"/>
    </location>
</feature>
<evidence type="ECO:0008006" key="4">
    <source>
        <dbReference type="Google" id="ProtNLM"/>
    </source>
</evidence>
<evidence type="ECO:0000256" key="1">
    <source>
        <dbReference type="SAM" id="SignalP"/>
    </source>
</evidence>
<comment type="caution">
    <text evidence="2">The sequence shown here is derived from an EMBL/GenBank/DDBJ whole genome shotgun (WGS) entry which is preliminary data.</text>
</comment>
<proteinExistence type="predicted"/>
<evidence type="ECO:0000313" key="3">
    <source>
        <dbReference type="Proteomes" id="UP000295388"/>
    </source>
</evidence>
<evidence type="ECO:0000313" key="2">
    <source>
        <dbReference type="EMBL" id="TDO35141.1"/>
    </source>
</evidence>
<protein>
    <recommendedName>
        <fullName evidence="4">LVIVD repeat-containing protein</fullName>
    </recommendedName>
</protein>
<sequence>MVVRRRTLVAVVIVALFATAGGTASGGVGIGPGGGTPGTSQNFELVGHDPLFNRGMNAAPAIFDNYVYVGNRSDGSDSCGDSDPGPGVTPVLEPTNPDGTCTHVHPGILVVDIADPAAPAVVGELGEEFVSGADVGQTARELRVWPEQKLLMVMYFRCSRIIHACPQTDQRFSVRFFDLAASPTDPPLIATYTPSRLPHEMYLWIDPTNPARALLWLSTPTTSANPATANLIITDISKAHSGVFREVARGNWNQFFPGAADPANYDFDLALHSMTPSADGTRTYLAYLRGGFGILDTSKVARNLIPAGTVENLNDDLLTPAPFPTWGAGNRCAGHTAEGCAESHSAVPFPGRPFALTIDEVYGTFTTPAFGWPWGWARTWNVAQPRRPHILGEYKLLQNTEAFRPSVDPATEQFTSYSSHNPTLTRNVALDAWHSGGLQAIDIEDPGSPTQSGWFSPAPLASVALEDPALSRGPIKVVMWSFPIVRNGLIYVVDIRNGLYVLRYTGPRADEVRAIGFLEGNSNLQDALTLAAGSLE</sequence>
<name>A0A4R6JJ25_9ACTN</name>
<keyword evidence="1" id="KW-0732">Signal</keyword>
<gene>
    <name evidence="2" type="ORF">EV643_12427</name>
</gene>
<feature type="chain" id="PRO_5039423087" description="LVIVD repeat-containing protein" evidence="1">
    <location>
        <begin position="21"/>
        <end position="536"/>
    </location>
</feature>
<accession>A0A4R6JJ25</accession>
<dbReference type="EMBL" id="SNWQ01000024">
    <property type="protein sequence ID" value="TDO35141.1"/>
    <property type="molecule type" value="Genomic_DNA"/>
</dbReference>